<reference evidence="2" key="1">
    <citation type="submission" date="2014-09" db="EMBL/GenBank/DDBJ databases">
        <authorList>
            <person name="Sharma Rahul"/>
            <person name="Thines Marco"/>
        </authorList>
    </citation>
    <scope>NUCLEOTIDE SEQUENCE [LARGE SCALE GENOMIC DNA]</scope>
</reference>
<sequence length="782" mass="90922">MWTHKPSKAAGDREFVEERVLPAVIQTVEHLPSADKTIPENVIGKLHLDKYLKSEIQKYDGLFMDKAIDKLIENAEDVERLFHFEDMLVWFGNKSPEDQKVAIDCLVQRLKKHPLTKLRLPTIFADKKQNDYLDYHFADVVEMKWWVSLSTNEMYKCLDLKYNRNHELFVIQVGNSIWKKINGLGEEEFSTFMLTKMRERSKDEIMWARIINDIRIDGHPNFPLHRIFDGLVRTNDQGAGNRRPFEAVELLTSVQFSRMFASAIHPEKVSDMVWEKLHYWSKDELMWANLVYILKFHEEKPAVFDAVIRPQNKELYDPNLYSPSKAIQDLTGPEFLELYENFKLPAESAELLVWLSGKSNDKLMWAKLLFMLRNHDEVSKFARDLLESILRSWTKESYSAKSNQLYRMKEVLTNFRFTDLRLYAYFSSDNPDAFILKRLLMLWPNEEKWACALNNLQNNDVQNPFSGVLGALLHSWIATPQHAAAENDRILIDAFGFLLEKLLAIRPRSAIRDTAQKMEYMWAAFLYKLQEDETLTKTASPVLDILVQIHKPNGAKIVEIKSTVNTIKTQVFKKAKSNPVVNLRILMSDPITWAKVLYLLQNVESEELKPHFSKLLTTLIHTWTTQFDSQNGELLFSSDDFGELMVYARFSGDNPNVLLLNSLRDQVDDDLTLARRLDEERKTKYFLSGVLSALFCSWIGMPYNAARESNLLVLAYEYLSSDAVISWCKQNEQSQDVGGKLLDRLLENSVDKVMWAKYLNKLQNDKIMHDIVSKVLEALCRK</sequence>
<protein>
    <submittedName>
        <fullName evidence="1">Uncharacterized protein</fullName>
    </submittedName>
</protein>
<dbReference type="AlphaFoldDB" id="A0A0P1ASK7"/>
<evidence type="ECO:0000313" key="1">
    <source>
        <dbReference type="EMBL" id="CEG44574.1"/>
    </source>
</evidence>
<dbReference type="GeneID" id="36395980"/>
<organism evidence="1 2">
    <name type="scientific">Plasmopara halstedii</name>
    <name type="common">Downy mildew of sunflower</name>
    <dbReference type="NCBI Taxonomy" id="4781"/>
    <lineage>
        <taxon>Eukaryota</taxon>
        <taxon>Sar</taxon>
        <taxon>Stramenopiles</taxon>
        <taxon>Oomycota</taxon>
        <taxon>Peronosporomycetes</taxon>
        <taxon>Peronosporales</taxon>
        <taxon>Peronosporaceae</taxon>
        <taxon>Plasmopara</taxon>
    </lineage>
</organism>
<proteinExistence type="predicted"/>
<evidence type="ECO:0000313" key="2">
    <source>
        <dbReference type="Proteomes" id="UP000054928"/>
    </source>
</evidence>
<dbReference type="RefSeq" id="XP_024580943.1">
    <property type="nucleotide sequence ID" value="XM_024730690.1"/>
</dbReference>
<dbReference type="Proteomes" id="UP000054928">
    <property type="component" value="Unassembled WGS sequence"/>
</dbReference>
<keyword evidence="2" id="KW-1185">Reference proteome</keyword>
<name>A0A0P1ASK7_PLAHL</name>
<dbReference type="EMBL" id="CCYD01001204">
    <property type="protein sequence ID" value="CEG44574.1"/>
    <property type="molecule type" value="Genomic_DNA"/>
</dbReference>
<accession>A0A0P1ASK7</accession>